<dbReference type="Gene3D" id="1.25.40.20">
    <property type="entry name" value="Ankyrin repeat-containing domain"/>
    <property type="match status" value="1"/>
</dbReference>
<dbReference type="InterPro" id="IPR036770">
    <property type="entry name" value="Ankyrin_rpt-contain_sf"/>
</dbReference>
<reference evidence="2" key="1">
    <citation type="journal article" date="2016" name="Nat. Commun.">
        <title>The Gonium pectorale genome demonstrates co-option of cell cycle regulation during the evolution of multicellularity.</title>
        <authorList>
            <person name="Hanschen E.R."/>
            <person name="Marriage T.N."/>
            <person name="Ferris P.J."/>
            <person name="Hamaji T."/>
            <person name="Toyoda A."/>
            <person name="Fujiyama A."/>
            <person name="Neme R."/>
            <person name="Noguchi H."/>
            <person name="Minakuchi Y."/>
            <person name="Suzuki M."/>
            <person name="Kawai-Toyooka H."/>
            <person name="Smith D.R."/>
            <person name="Sparks H."/>
            <person name="Anderson J."/>
            <person name="Bakaric R."/>
            <person name="Luria V."/>
            <person name="Karger A."/>
            <person name="Kirschner M.W."/>
            <person name="Durand P.M."/>
            <person name="Michod R.E."/>
            <person name="Nozaki H."/>
            <person name="Olson B.J."/>
        </authorList>
    </citation>
    <scope>NUCLEOTIDE SEQUENCE [LARGE SCALE GENOMIC DNA]</scope>
    <source>
        <strain evidence="2">NIES-2863</strain>
    </source>
</reference>
<evidence type="ECO:0008006" key="3">
    <source>
        <dbReference type="Google" id="ProtNLM"/>
    </source>
</evidence>
<dbReference type="OrthoDB" id="539983at2759"/>
<dbReference type="GO" id="GO:0071944">
    <property type="term" value="C:cell periphery"/>
    <property type="evidence" value="ECO:0007669"/>
    <property type="project" value="TreeGrafter"/>
</dbReference>
<dbReference type="PANTHER" id="PTHR12393:SF6">
    <property type="entry name" value="SPHINGOMYELIN PHOSPHODIESTERASE 2"/>
    <property type="match status" value="1"/>
</dbReference>
<gene>
    <name evidence="1" type="ORF">GPECTOR_25g413</name>
</gene>
<sequence length="613" mass="64714">MAEPQAVGGALPNIWLPGLVERFASCLGPNFVACTLRLVDNATAEQCRGRPEYPSMVRLSQPVPPHAFAARWGAPGAMRDLTLAQRKDLLRLTAASGVAVNLEVALGAVGFIPNPRDQEGILGAAATAGQADAVHCVLGRGYSDRWAVGNSMYVAAGAGHQSVCEVLLAHDRSPGVTLDLVAAALRGGHPQLADWLLQRRREGPIGFAESLSPLGEETNSELLCAATEGCDLPTVQSFHRRCCGDALGGSAFVMGSAVLIVAAGSRTADWQAKVEWWESQLPPESLHRLYDDARVCTASARCPDAETRLAWLLGRGYSVEPSASDAALRAGNAAALELLLRRGLRPDCEATDAGRLEALIKLAEYSCPVDAAEVALAAAVGRQLPMLVWAVEELGASVQDLAVMYAAEDLCDLEALRWLRPRGCPVNGARVARSAARLGHLAALVWAAEELGAPLQTAELMDAAAASGSVEMMAWLRERGCPWGLETFGKAAGSGCEASLVWLAERGCPMPRNGVPYLAAALNCDMATLRCLMRLGCAWGPSSGAKAVFEALLNLLAPIGGHSCHLPLPVLRVLVELGCPVDWEAVRRTAASRATDVRDWLLAEAAAAENATQ</sequence>
<dbReference type="PANTHER" id="PTHR12393">
    <property type="entry name" value="SPHINGOMYELIN PHOSPHODIESTERASE RELATED"/>
    <property type="match status" value="1"/>
</dbReference>
<name>A0A150GG64_GONPE</name>
<dbReference type="GO" id="GO:0005783">
    <property type="term" value="C:endoplasmic reticulum"/>
    <property type="evidence" value="ECO:0007669"/>
    <property type="project" value="TreeGrafter"/>
</dbReference>
<keyword evidence="2" id="KW-1185">Reference proteome</keyword>
<dbReference type="AlphaFoldDB" id="A0A150GG64"/>
<dbReference type="Proteomes" id="UP000075714">
    <property type="component" value="Unassembled WGS sequence"/>
</dbReference>
<dbReference type="GO" id="GO:0016020">
    <property type="term" value="C:membrane"/>
    <property type="evidence" value="ECO:0007669"/>
    <property type="project" value="TreeGrafter"/>
</dbReference>
<accession>A0A150GG64</accession>
<protein>
    <recommendedName>
        <fullName evidence="3">Ankyrin repeat domain-containing protein</fullName>
    </recommendedName>
</protein>
<dbReference type="SUPFAM" id="SSF140860">
    <property type="entry name" value="Pseudo ankyrin repeat-like"/>
    <property type="match status" value="1"/>
</dbReference>
<dbReference type="GO" id="GO:0046513">
    <property type="term" value="P:ceramide biosynthetic process"/>
    <property type="evidence" value="ECO:0007669"/>
    <property type="project" value="TreeGrafter"/>
</dbReference>
<dbReference type="GO" id="GO:0030149">
    <property type="term" value="P:sphingolipid catabolic process"/>
    <property type="evidence" value="ECO:0007669"/>
    <property type="project" value="TreeGrafter"/>
</dbReference>
<evidence type="ECO:0000313" key="1">
    <source>
        <dbReference type="EMBL" id="KXZ48828.1"/>
    </source>
</evidence>
<proteinExistence type="predicted"/>
<dbReference type="EMBL" id="LSYV01000026">
    <property type="protein sequence ID" value="KXZ48828.1"/>
    <property type="molecule type" value="Genomic_DNA"/>
</dbReference>
<dbReference type="GO" id="GO:0004620">
    <property type="term" value="F:phospholipase activity"/>
    <property type="evidence" value="ECO:0007669"/>
    <property type="project" value="TreeGrafter"/>
</dbReference>
<comment type="caution">
    <text evidence="1">The sequence shown here is derived from an EMBL/GenBank/DDBJ whole genome shotgun (WGS) entry which is preliminary data.</text>
</comment>
<organism evidence="1 2">
    <name type="scientific">Gonium pectorale</name>
    <name type="common">Green alga</name>
    <dbReference type="NCBI Taxonomy" id="33097"/>
    <lineage>
        <taxon>Eukaryota</taxon>
        <taxon>Viridiplantae</taxon>
        <taxon>Chlorophyta</taxon>
        <taxon>core chlorophytes</taxon>
        <taxon>Chlorophyceae</taxon>
        <taxon>CS clade</taxon>
        <taxon>Chlamydomonadales</taxon>
        <taxon>Volvocaceae</taxon>
        <taxon>Gonium</taxon>
    </lineage>
</organism>
<evidence type="ECO:0000313" key="2">
    <source>
        <dbReference type="Proteomes" id="UP000075714"/>
    </source>
</evidence>